<organism evidence="1 2">
    <name type="scientific">Paucidesulfovibrio gracilis DSM 16080</name>
    <dbReference type="NCBI Taxonomy" id="1121449"/>
    <lineage>
        <taxon>Bacteria</taxon>
        <taxon>Pseudomonadati</taxon>
        <taxon>Thermodesulfobacteriota</taxon>
        <taxon>Desulfovibrionia</taxon>
        <taxon>Desulfovibrionales</taxon>
        <taxon>Desulfovibrionaceae</taxon>
        <taxon>Paucidesulfovibrio</taxon>
    </lineage>
</organism>
<dbReference type="STRING" id="1121449.SAMN02745704_01104"/>
<evidence type="ECO:0000313" key="1">
    <source>
        <dbReference type="EMBL" id="SKA78243.1"/>
    </source>
</evidence>
<name>A0A1T4WLN5_9BACT</name>
<protein>
    <submittedName>
        <fullName evidence="1">Uncharacterized protein</fullName>
    </submittedName>
</protein>
<dbReference type="AlphaFoldDB" id="A0A1T4WLN5"/>
<dbReference type="EMBL" id="FUYC01000003">
    <property type="protein sequence ID" value="SKA78243.1"/>
    <property type="molecule type" value="Genomic_DNA"/>
</dbReference>
<sequence>MTSIPKSEIERIKIIGANESCSNEELSHFLPNYPLLKGNETLFRISLANAKKYIDRDVALLVKGLHFIEEEYKKASSNDFGFGSPSPTYKIIKALQSKDPELAHELEGWVASAGGNYYIS</sequence>
<gene>
    <name evidence="1" type="ORF">SAMN02745704_01104</name>
</gene>
<proteinExistence type="predicted"/>
<dbReference type="RefSeq" id="WP_078716672.1">
    <property type="nucleotide sequence ID" value="NZ_FUYC01000003.1"/>
</dbReference>
<dbReference type="OrthoDB" id="9809101at2"/>
<reference evidence="1 2" key="1">
    <citation type="submission" date="2017-02" db="EMBL/GenBank/DDBJ databases">
        <authorList>
            <person name="Peterson S.W."/>
        </authorList>
    </citation>
    <scope>NUCLEOTIDE SEQUENCE [LARGE SCALE GENOMIC DNA]</scope>
    <source>
        <strain evidence="1 2">DSM 16080</strain>
    </source>
</reference>
<dbReference type="Proteomes" id="UP000190027">
    <property type="component" value="Unassembled WGS sequence"/>
</dbReference>
<evidence type="ECO:0000313" key="2">
    <source>
        <dbReference type="Proteomes" id="UP000190027"/>
    </source>
</evidence>
<keyword evidence="2" id="KW-1185">Reference proteome</keyword>
<accession>A0A1T4WLN5</accession>